<reference evidence="2 3" key="1">
    <citation type="journal article" date="2023" name="Plants (Basel)">
        <title>Bridging the Gap: Combining Genomics and Transcriptomics Approaches to Understand Stylosanthes scabra, an Orphan Legume from the Brazilian Caatinga.</title>
        <authorList>
            <person name="Ferreira-Neto J.R.C."/>
            <person name="da Silva M.D."/>
            <person name="Binneck E."/>
            <person name="de Melo N.F."/>
            <person name="da Silva R.H."/>
            <person name="de Melo A.L.T.M."/>
            <person name="Pandolfi V."/>
            <person name="Bustamante F.O."/>
            <person name="Brasileiro-Vidal A.C."/>
            <person name="Benko-Iseppon A.M."/>
        </authorList>
    </citation>
    <scope>NUCLEOTIDE SEQUENCE [LARGE SCALE GENOMIC DNA]</scope>
    <source>
        <tissue evidence="2">Leaves</tissue>
    </source>
</reference>
<accession>A0ABU6QQE2</accession>
<proteinExistence type="predicted"/>
<comment type="caution">
    <text evidence="2">The sequence shown here is derived from an EMBL/GenBank/DDBJ whole genome shotgun (WGS) entry which is preliminary data.</text>
</comment>
<sequence length="115" mass="12872">MTPPDGTSDGGERPISAEEADNLRRSKRKIRNDDGAEAAQVNKKPNETLDDGKEHPPIRRSYASMFKGLDFVYSMSSDSKDEDDSSDSKVDSDYGTDFEYSDREDEVRGSVNWKA</sequence>
<protein>
    <submittedName>
        <fullName evidence="2">Uncharacterized protein</fullName>
    </submittedName>
</protein>
<feature type="compositionally biased region" description="Basic and acidic residues" evidence="1">
    <location>
        <begin position="10"/>
        <end position="24"/>
    </location>
</feature>
<keyword evidence="3" id="KW-1185">Reference proteome</keyword>
<organism evidence="2 3">
    <name type="scientific">Stylosanthes scabra</name>
    <dbReference type="NCBI Taxonomy" id="79078"/>
    <lineage>
        <taxon>Eukaryota</taxon>
        <taxon>Viridiplantae</taxon>
        <taxon>Streptophyta</taxon>
        <taxon>Embryophyta</taxon>
        <taxon>Tracheophyta</taxon>
        <taxon>Spermatophyta</taxon>
        <taxon>Magnoliopsida</taxon>
        <taxon>eudicotyledons</taxon>
        <taxon>Gunneridae</taxon>
        <taxon>Pentapetalae</taxon>
        <taxon>rosids</taxon>
        <taxon>fabids</taxon>
        <taxon>Fabales</taxon>
        <taxon>Fabaceae</taxon>
        <taxon>Papilionoideae</taxon>
        <taxon>50 kb inversion clade</taxon>
        <taxon>dalbergioids sensu lato</taxon>
        <taxon>Dalbergieae</taxon>
        <taxon>Pterocarpus clade</taxon>
        <taxon>Stylosanthes</taxon>
    </lineage>
</organism>
<evidence type="ECO:0000313" key="3">
    <source>
        <dbReference type="Proteomes" id="UP001341840"/>
    </source>
</evidence>
<feature type="region of interest" description="Disordered" evidence="1">
    <location>
        <begin position="1"/>
        <end position="59"/>
    </location>
</feature>
<gene>
    <name evidence="2" type="ORF">PIB30_073000</name>
</gene>
<dbReference type="Proteomes" id="UP001341840">
    <property type="component" value="Unassembled WGS sequence"/>
</dbReference>
<evidence type="ECO:0000313" key="2">
    <source>
        <dbReference type="EMBL" id="MED6113670.1"/>
    </source>
</evidence>
<feature type="region of interest" description="Disordered" evidence="1">
    <location>
        <begin position="75"/>
        <end position="115"/>
    </location>
</feature>
<dbReference type="EMBL" id="JASCZI010000876">
    <property type="protein sequence ID" value="MED6113670.1"/>
    <property type="molecule type" value="Genomic_DNA"/>
</dbReference>
<name>A0ABU6QQE2_9FABA</name>
<feature type="compositionally biased region" description="Basic and acidic residues" evidence="1">
    <location>
        <begin position="44"/>
        <end position="57"/>
    </location>
</feature>
<evidence type="ECO:0000256" key="1">
    <source>
        <dbReference type="SAM" id="MobiDB-lite"/>
    </source>
</evidence>